<dbReference type="RefSeq" id="WP_091247602.1">
    <property type="nucleotide sequence ID" value="NZ_FNIR01000011.1"/>
</dbReference>
<dbReference type="STRING" id="1052260.SAMN05660199_03550"/>
<dbReference type="PROSITE" id="PS51257">
    <property type="entry name" value="PROKAR_LIPOPROTEIN"/>
    <property type="match status" value="1"/>
</dbReference>
<name>A0A1H0RFA2_9ACTN</name>
<accession>A0A1H0RFA2</accession>
<reference evidence="3" key="1">
    <citation type="submission" date="2016-10" db="EMBL/GenBank/DDBJ databases">
        <authorList>
            <person name="Varghese N."/>
            <person name="Submissions S."/>
        </authorList>
    </citation>
    <scope>NUCLEOTIDE SEQUENCE [LARGE SCALE GENOMIC DNA]</scope>
    <source>
        <strain evidence="3">DSM 45843</strain>
    </source>
</reference>
<feature type="signal peptide" evidence="1">
    <location>
        <begin position="1"/>
        <end position="29"/>
    </location>
</feature>
<proteinExistence type="predicted"/>
<evidence type="ECO:0008006" key="4">
    <source>
        <dbReference type="Google" id="ProtNLM"/>
    </source>
</evidence>
<keyword evidence="1" id="KW-0732">Signal</keyword>
<dbReference type="OrthoDB" id="5182279at2"/>
<evidence type="ECO:0000313" key="3">
    <source>
        <dbReference type="Proteomes" id="UP000199088"/>
    </source>
</evidence>
<evidence type="ECO:0000256" key="1">
    <source>
        <dbReference type="SAM" id="SignalP"/>
    </source>
</evidence>
<keyword evidence="3" id="KW-1185">Reference proteome</keyword>
<dbReference type="AlphaFoldDB" id="A0A1H0RFA2"/>
<sequence>MPARSSSRLLAVLLALVLGLLTGCSGGSADTRTPGDPITDAEADTLAGLLHRDYTEGGADFTVTAPYAESAVLTLTGEIDFQGGIGSAQAVTTFGNGQPDDSRTLFFTTADLWYGDVPGLTDAMAAAGRPDTTYLRRPISSTQADGTASLVDVLVQLVPNLSQRADDDPRAFTERGYTWQGQRSVNGQLGAAYRTGTGATVVVSAEDQLLLQYTTRLPDQSFDVTITLADHGPRTITLPADADTALVADYPQVAAQLGF</sequence>
<feature type="chain" id="PRO_5011719148" description="Lipoprotein" evidence="1">
    <location>
        <begin position="30"/>
        <end position="259"/>
    </location>
</feature>
<dbReference type="EMBL" id="FNIR01000011">
    <property type="protein sequence ID" value="SDP27588.1"/>
    <property type="molecule type" value="Genomic_DNA"/>
</dbReference>
<gene>
    <name evidence="2" type="ORF">SAMN05660199_03550</name>
</gene>
<dbReference type="Proteomes" id="UP000199088">
    <property type="component" value="Unassembled WGS sequence"/>
</dbReference>
<organism evidence="2 3">
    <name type="scientific">Klenkia soli</name>
    <dbReference type="NCBI Taxonomy" id="1052260"/>
    <lineage>
        <taxon>Bacteria</taxon>
        <taxon>Bacillati</taxon>
        <taxon>Actinomycetota</taxon>
        <taxon>Actinomycetes</taxon>
        <taxon>Geodermatophilales</taxon>
        <taxon>Geodermatophilaceae</taxon>
        <taxon>Klenkia</taxon>
    </lineage>
</organism>
<evidence type="ECO:0000313" key="2">
    <source>
        <dbReference type="EMBL" id="SDP27588.1"/>
    </source>
</evidence>
<protein>
    <recommendedName>
        <fullName evidence="4">Lipoprotein</fullName>
    </recommendedName>
</protein>